<evidence type="ECO:0000256" key="10">
    <source>
        <dbReference type="ARBA" id="ARBA00023306"/>
    </source>
</evidence>
<reference evidence="11" key="1">
    <citation type="submission" date="2021-05" db="EMBL/GenBank/DDBJ databases">
        <title>A free-living protist that lacks canonical eukaryotic 1 DNA replication and segregation systems.</title>
        <authorList>
            <person name="Salas-Leiva D.E."/>
            <person name="Tromer E.C."/>
            <person name="Curtis B.A."/>
            <person name="Jerlstrom-Hultqvist J."/>
            <person name="Kolisko M."/>
            <person name="Yi Z."/>
            <person name="Salas-Leiva J.S."/>
            <person name="Gallot-Lavallee L."/>
            <person name="Kops G.J.P.L."/>
            <person name="Archibald J.M."/>
            <person name="Simpson A.G.B."/>
            <person name="Roger A.J."/>
        </authorList>
    </citation>
    <scope>NUCLEOTIDE SEQUENCE</scope>
    <source>
        <strain evidence="11">BICM</strain>
    </source>
</reference>
<dbReference type="GO" id="GO:0007076">
    <property type="term" value="P:mitotic chromosome condensation"/>
    <property type="evidence" value="ECO:0007669"/>
    <property type="project" value="InterPro"/>
</dbReference>
<dbReference type="EMBL" id="JAHDYR010000003">
    <property type="protein sequence ID" value="KAG9397223.1"/>
    <property type="molecule type" value="Genomic_DNA"/>
</dbReference>
<evidence type="ECO:0000256" key="1">
    <source>
        <dbReference type="ARBA" id="ARBA00004286"/>
    </source>
</evidence>
<dbReference type="PANTHER" id="PTHR13108">
    <property type="entry name" value="CONDENSIN COMPLEX SUBUNIT 2"/>
    <property type="match status" value="1"/>
</dbReference>
<evidence type="ECO:0000256" key="4">
    <source>
        <dbReference type="ARBA" id="ARBA00016065"/>
    </source>
</evidence>
<keyword evidence="8" id="KW-0498">Mitosis</keyword>
<dbReference type="AlphaFoldDB" id="A0A8J6E4I2"/>
<dbReference type="Pfam" id="PF05786">
    <property type="entry name" value="Cnd2"/>
    <property type="match status" value="1"/>
</dbReference>
<keyword evidence="7" id="KW-0132">Cell division</keyword>
<dbReference type="GO" id="GO:0005737">
    <property type="term" value="C:cytoplasm"/>
    <property type="evidence" value="ECO:0007669"/>
    <property type="project" value="UniProtKB-SubCell"/>
</dbReference>
<evidence type="ECO:0000256" key="7">
    <source>
        <dbReference type="ARBA" id="ARBA00022618"/>
    </source>
</evidence>
<keyword evidence="6" id="KW-0963">Cytoplasm</keyword>
<proteinExistence type="inferred from homology"/>
<evidence type="ECO:0000313" key="12">
    <source>
        <dbReference type="Proteomes" id="UP000717585"/>
    </source>
</evidence>
<dbReference type="GO" id="GO:0003682">
    <property type="term" value="F:chromatin binding"/>
    <property type="evidence" value="ECO:0007669"/>
    <property type="project" value="TreeGrafter"/>
</dbReference>
<keyword evidence="9" id="KW-0226">DNA condensation</keyword>
<evidence type="ECO:0000256" key="8">
    <source>
        <dbReference type="ARBA" id="ARBA00022776"/>
    </source>
</evidence>
<dbReference type="GO" id="GO:0000796">
    <property type="term" value="C:condensin complex"/>
    <property type="evidence" value="ECO:0007669"/>
    <property type="project" value="InterPro"/>
</dbReference>
<comment type="subcellular location">
    <subcellularLocation>
        <location evidence="1">Chromosome</location>
    </subcellularLocation>
    <subcellularLocation>
        <location evidence="2">Cytoplasm</location>
    </subcellularLocation>
</comment>
<protein>
    <recommendedName>
        <fullName evidence="4">Condensin complex subunit 2</fullName>
    </recommendedName>
</protein>
<dbReference type="PANTHER" id="PTHR13108:SF9">
    <property type="entry name" value="CONDENSIN COMPLEX SUBUNIT 2"/>
    <property type="match status" value="1"/>
</dbReference>
<keyword evidence="12" id="KW-1185">Reference proteome</keyword>
<evidence type="ECO:0000256" key="5">
    <source>
        <dbReference type="ARBA" id="ARBA00022454"/>
    </source>
</evidence>
<gene>
    <name evidence="11" type="ORF">J8273_1133</name>
</gene>
<sequence length="530" mass="56817">MSNDDSDVLNLNNILNQALKLSSEGKITVKNTWNLSLIEHIDEVLNLDVSNDATDNTFQRASATIDASVKIYSTRVDAIHKETYSLLGGLNINSRATLDEDEDEVKDENGEPTVTRRTRTIRPALEQDPAKLLMDLTVDPNIGEMERQAKLCGDSSAANNLVMARFPILADPVPVLDPRNATIVFAIDEMQIAPGEMAGGSFEFVGSLFSAVEEALYGARQDDSGEVAEQYASLAMDNGPDSDSDDDAGVAPDFDADFGDAEGDWTIGNAVEAALNVASPGGITSMATMVTLPETSTTAWAEVWKNPVKITAAKTKTAGKAAAKASAPTVAWEEAVPLKMMARATKTAAKTHGESNWAPRTASTFNPQRLTKMGFIRRHAVYHGAVARQADQGYGWPGDDDAGMDEVEALINDLDLAPADTDSDSDLEFGLEVPDSFEGGADGVGLGVTAARKQVDLHRLKVSMAAEFDQKPGESAFSGMMMRMPEIHKFSDCDAVSVPIAFVTLLHLCNDRGIMLENSGDDVKIIAPEN</sequence>
<comment type="caution">
    <text evidence="11">The sequence shown here is derived from an EMBL/GenBank/DDBJ whole genome shotgun (WGS) entry which is preliminary data.</text>
</comment>
<accession>A0A8J6E4I2</accession>
<organism evidence="11 12">
    <name type="scientific">Carpediemonas membranifera</name>
    <dbReference type="NCBI Taxonomy" id="201153"/>
    <lineage>
        <taxon>Eukaryota</taxon>
        <taxon>Metamonada</taxon>
        <taxon>Carpediemonas-like organisms</taxon>
        <taxon>Carpediemonas</taxon>
    </lineage>
</organism>
<name>A0A8J6E4I2_9EUKA</name>
<evidence type="ECO:0000256" key="3">
    <source>
        <dbReference type="ARBA" id="ARBA00009471"/>
    </source>
</evidence>
<keyword evidence="10" id="KW-0131">Cell cycle</keyword>
<comment type="similarity">
    <text evidence="3">Belongs to the CND2 (condensin subunit 2) family.</text>
</comment>
<dbReference type="InterPro" id="IPR022816">
    <property type="entry name" value="Condensin_barren_su2"/>
</dbReference>
<dbReference type="GO" id="GO:0051301">
    <property type="term" value="P:cell division"/>
    <property type="evidence" value="ECO:0007669"/>
    <property type="project" value="UniProtKB-KW"/>
</dbReference>
<evidence type="ECO:0000256" key="6">
    <source>
        <dbReference type="ARBA" id="ARBA00022490"/>
    </source>
</evidence>
<evidence type="ECO:0000256" key="9">
    <source>
        <dbReference type="ARBA" id="ARBA00023067"/>
    </source>
</evidence>
<evidence type="ECO:0000256" key="2">
    <source>
        <dbReference type="ARBA" id="ARBA00004496"/>
    </source>
</evidence>
<evidence type="ECO:0000313" key="11">
    <source>
        <dbReference type="EMBL" id="KAG9397223.1"/>
    </source>
</evidence>
<dbReference type="OrthoDB" id="362021at2759"/>
<keyword evidence="5" id="KW-0158">Chromosome</keyword>
<dbReference type="Proteomes" id="UP000717585">
    <property type="component" value="Unassembled WGS sequence"/>
</dbReference>